<dbReference type="Proteomes" id="UP000318428">
    <property type="component" value="Unassembled WGS sequence"/>
</dbReference>
<dbReference type="PANTHER" id="PTHR43775:SF37">
    <property type="entry name" value="SI:DKEY-61P9.11"/>
    <property type="match status" value="1"/>
</dbReference>
<evidence type="ECO:0000259" key="9">
    <source>
        <dbReference type="PROSITE" id="PS52019"/>
    </source>
</evidence>
<dbReference type="PANTHER" id="PTHR43775">
    <property type="entry name" value="FATTY ACID SYNTHASE"/>
    <property type="match status" value="1"/>
</dbReference>
<dbReference type="Pfam" id="PF14765">
    <property type="entry name" value="PS-DH"/>
    <property type="match status" value="1"/>
</dbReference>
<dbReference type="Pfam" id="PF00550">
    <property type="entry name" value="PP-binding"/>
    <property type="match status" value="2"/>
</dbReference>
<dbReference type="PROSITE" id="PS52019">
    <property type="entry name" value="PKS_MFAS_DH"/>
    <property type="match status" value="1"/>
</dbReference>
<dbReference type="Gene3D" id="3.10.129.110">
    <property type="entry name" value="Polyketide synthase dehydratase"/>
    <property type="match status" value="1"/>
</dbReference>
<evidence type="ECO:0000256" key="2">
    <source>
        <dbReference type="ARBA" id="ARBA00022450"/>
    </source>
</evidence>
<dbReference type="SMART" id="SM00822">
    <property type="entry name" value="PKS_KR"/>
    <property type="match status" value="1"/>
</dbReference>
<dbReference type="InterPro" id="IPR006162">
    <property type="entry name" value="Ppantetheine_attach_site"/>
</dbReference>
<dbReference type="RefSeq" id="WP_146383819.1">
    <property type="nucleotide sequence ID" value="NZ_VFIO01000001.1"/>
</dbReference>
<feature type="region of interest" description="N-terminal hotdog fold" evidence="6">
    <location>
        <begin position="972"/>
        <end position="1077"/>
    </location>
</feature>
<feature type="region of interest" description="C-terminal hotdog fold" evidence="6">
    <location>
        <begin position="1088"/>
        <end position="1228"/>
    </location>
</feature>
<dbReference type="SUPFAM" id="SSF53335">
    <property type="entry name" value="S-adenosyl-L-methionine-dependent methyltransferases"/>
    <property type="match status" value="1"/>
</dbReference>
<keyword evidence="3" id="KW-0597">Phosphoprotein</keyword>
<evidence type="ECO:0000256" key="7">
    <source>
        <dbReference type="SAM" id="MobiDB-lite"/>
    </source>
</evidence>
<evidence type="ECO:0000256" key="6">
    <source>
        <dbReference type="PROSITE-ProRule" id="PRU01363"/>
    </source>
</evidence>
<dbReference type="SMART" id="SM01294">
    <property type="entry name" value="PKS_PP_betabranch"/>
    <property type="match status" value="1"/>
</dbReference>
<dbReference type="Pfam" id="PF08659">
    <property type="entry name" value="KR"/>
    <property type="match status" value="1"/>
</dbReference>
<dbReference type="Gene3D" id="3.40.50.150">
    <property type="entry name" value="Vaccinia Virus protein VP39"/>
    <property type="match status" value="1"/>
</dbReference>
<dbReference type="PROSITE" id="PS00012">
    <property type="entry name" value="PHOSPHOPANTETHEINE"/>
    <property type="match status" value="2"/>
</dbReference>
<evidence type="ECO:0000313" key="10">
    <source>
        <dbReference type="EMBL" id="TWR92503.1"/>
    </source>
</evidence>
<name>A0ABY3GMX8_9PSED</name>
<dbReference type="InterPro" id="IPR036736">
    <property type="entry name" value="ACP-like_sf"/>
</dbReference>
<accession>A0ABY3GMX8</accession>
<dbReference type="PROSITE" id="PS50075">
    <property type="entry name" value="CARRIER"/>
    <property type="match status" value="2"/>
</dbReference>
<dbReference type="SMART" id="SM00823">
    <property type="entry name" value="PKS_PP"/>
    <property type="match status" value="2"/>
</dbReference>
<dbReference type="InterPro" id="IPR049551">
    <property type="entry name" value="PKS_DH_C"/>
</dbReference>
<keyword evidence="2" id="KW-0596">Phosphopantetheine</keyword>
<feature type="domain" description="PKS/mFAS DH" evidence="9">
    <location>
        <begin position="972"/>
        <end position="1228"/>
    </location>
</feature>
<sequence>MTHVSPAAISDDREIPDQPHAFVMQWHAHALATDIASQSITTLYFCPAGQASCLKGSCSRFDELLEFGSQQATMRLNHCEDQGQPYACVIVVKSLWHDGVDDTNHSRFIELLQRLAKSNCQRISVLTLAAIRCESAYPRVRHPLDAVYLGLAHGFAKETTRLPVALYSLAQFDQLHIDSALTTRPTNPNGATLGIGNGACWSATLVKAQLQTRPSPYVEGATYLIIGGRSGIGAELAKYLAKEYKATLVLVSRSVANESLLHELVGLGANPCHEQCDISEPGALARVLARYPLLDGIYHSALNLADASFENMTCAQLLQSLQPKVHGGYQLLQALRQRQQLPSFVTFFSSIQSYIAYPGQANYTAGCLCTDALADLFESVLSIPARVINWGYWGSVGVVADEAYQRKMLRLQIGSIEPEQAMPMIAHILASDWPQVACLRQSKKSLRLRHIDPDRLIRSQDLPKHLISEYKEAPSMIHSLDTIARLLNSKSIPYDTLNEQASVLDDYARYRWHQVLRNNEWTIGSRHEKQWHALQQIPDAHSLDQEALLKRYPQLRNLVALLEQCLTHYPAVLSDRMSALQVLFPRGDASLLKNWYTSMPMTRLLNVHTAEAIISHATTTNNHALRILEIGAGTGSTPRVILPIIANHVAEYCYSDASEAFKKSASEEFAAYPFMRYRQIDAVNLPEDLHEYDIIIASNVMHAVAPVGNVLQRLAAVLKDDGLLMLNETIYRHDVLTIAFGIIDGWWPNDDSTVSRITDSPLLNEDNWRHALLTNGFNHVIAHGNESAQLIISSKLRPTETHTTPKAENTLASSAVIADRLSAIISEVILLDAADLDRQAPLAEYGVDSILAMQILDTVSAEFGPQPADILERHTSIEALAAHLSDCAKPAPAASHDNSDNPNHDAIIHTLKAIIGDVILLEPQDIDQQSSLADYGVDSILALNIIEQFSAVFGPQPPDLIEQYPSIVALAHHFALSQAPAQSAAQTGPATPEPETLPDSVSHHQVGGQRIAPGAYALSWMTEASGARQLNNVCWHRPMVRLKDAHLNYADGKFSIVDQRSGHVLCSGEYDLSPPVAQAPVVVSLAHAQIMDSASIYRHFEQCGYSYGPLYRGIAMACVGDKQDISVLMTPLNCEKLLPPALIDSGLQTSILLNNAQNATTPMLPTHLSSLRLYALPAPGESVICQATLLSRSDKGARYDFSYSRLTGELLLTLTGMLAVAVPTTQLTRQGMHDLTPSQQEQLA</sequence>
<evidence type="ECO:0000256" key="1">
    <source>
        <dbReference type="ARBA" id="ARBA00006484"/>
    </source>
</evidence>
<proteinExistence type="inferred from homology"/>
<reference evidence="10 11" key="1">
    <citation type="submission" date="2019-06" db="EMBL/GenBank/DDBJ databases">
        <title>Pseudomonas bimorpha sp. nov. isolated from bovine raw milk and skim milk concentrate.</title>
        <authorList>
            <person name="Hofmann K."/>
            <person name="Huptas C."/>
            <person name="Doll E."/>
            <person name="Scherer S."/>
            <person name="Wenning M."/>
        </authorList>
    </citation>
    <scope>NUCLEOTIDE SEQUENCE [LARGE SCALE GENOMIC DNA]</scope>
    <source>
        <strain evidence="10 11">DSM 108989</strain>
    </source>
</reference>
<evidence type="ECO:0000256" key="4">
    <source>
        <dbReference type="ARBA" id="ARBA00022679"/>
    </source>
</evidence>
<evidence type="ECO:0000256" key="5">
    <source>
        <dbReference type="ARBA" id="ARBA00023268"/>
    </source>
</evidence>
<protein>
    <submittedName>
        <fullName evidence="10">SDR family NAD(P)-dependent oxidoreductase</fullName>
    </submittedName>
</protein>
<keyword evidence="11" id="KW-1185">Reference proteome</keyword>
<comment type="similarity">
    <text evidence="1">Belongs to the short-chain dehydrogenases/reductases (SDR) family.</text>
</comment>
<dbReference type="Gene3D" id="3.40.50.720">
    <property type="entry name" value="NAD(P)-binding Rossmann-like Domain"/>
    <property type="match status" value="1"/>
</dbReference>
<feature type="compositionally biased region" description="Low complexity" evidence="7">
    <location>
        <begin position="981"/>
        <end position="990"/>
    </location>
</feature>
<dbReference type="InterPro" id="IPR050091">
    <property type="entry name" value="PKS_NRPS_Biosynth_Enz"/>
</dbReference>
<organism evidence="10 11">
    <name type="scientific">Pseudomonas saxonica</name>
    <dbReference type="NCBI Taxonomy" id="2600598"/>
    <lineage>
        <taxon>Bacteria</taxon>
        <taxon>Pseudomonadati</taxon>
        <taxon>Pseudomonadota</taxon>
        <taxon>Gammaproteobacteria</taxon>
        <taxon>Pseudomonadales</taxon>
        <taxon>Pseudomonadaceae</taxon>
        <taxon>Pseudomonas</taxon>
    </lineage>
</organism>
<dbReference type="InterPro" id="IPR009081">
    <property type="entry name" value="PP-bd_ACP"/>
</dbReference>
<dbReference type="InterPro" id="IPR036291">
    <property type="entry name" value="NAD(P)-bd_dom_sf"/>
</dbReference>
<feature type="active site" description="Proton acceptor; for dehydratase activity" evidence="6">
    <location>
        <position position="1004"/>
    </location>
</feature>
<feature type="domain" description="Carrier" evidence="8">
    <location>
        <begin position="812"/>
        <end position="891"/>
    </location>
</feature>
<dbReference type="InterPro" id="IPR020806">
    <property type="entry name" value="PKS_PP-bd"/>
</dbReference>
<evidence type="ECO:0000313" key="11">
    <source>
        <dbReference type="Proteomes" id="UP000318428"/>
    </source>
</evidence>
<dbReference type="SUPFAM" id="SSF47336">
    <property type="entry name" value="ACP-like"/>
    <property type="match status" value="2"/>
</dbReference>
<dbReference type="InterPro" id="IPR042104">
    <property type="entry name" value="PKS_dehydratase_sf"/>
</dbReference>
<feature type="active site" description="Proton donor; for dehydratase activity" evidence="6">
    <location>
        <position position="1144"/>
    </location>
</feature>
<keyword evidence="5" id="KW-0511">Multifunctional enzyme</keyword>
<dbReference type="CDD" id="cd02440">
    <property type="entry name" value="AdoMet_MTases"/>
    <property type="match status" value="1"/>
</dbReference>
<evidence type="ECO:0000256" key="3">
    <source>
        <dbReference type="ARBA" id="ARBA00022553"/>
    </source>
</evidence>
<feature type="region of interest" description="Disordered" evidence="7">
    <location>
        <begin position="981"/>
        <end position="1006"/>
    </location>
</feature>
<gene>
    <name evidence="10" type="ORF">FJD38_02450</name>
</gene>
<dbReference type="Pfam" id="PF08242">
    <property type="entry name" value="Methyltransf_12"/>
    <property type="match status" value="1"/>
</dbReference>
<dbReference type="InterPro" id="IPR029063">
    <property type="entry name" value="SAM-dependent_MTases_sf"/>
</dbReference>
<dbReference type="SUPFAM" id="SSF51735">
    <property type="entry name" value="NAD(P)-binding Rossmann-fold domains"/>
    <property type="match status" value="1"/>
</dbReference>
<dbReference type="Gene3D" id="1.10.1200.10">
    <property type="entry name" value="ACP-like"/>
    <property type="match status" value="2"/>
</dbReference>
<dbReference type="InterPro" id="IPR013217">
    <property type="entry name" value="Methyltransf_12"/>
</dbReference>
<dbReference type="InterPro" id="IPR049900">
    <property type="entry name" value="PKS_mFAS_DH"/>
</dbReference>
<dbReference type="InterPro" id="IPR057326">
    <property type="entry name" value="KR_dom"/>
</dbReference>
<dbReference type="InterPro" id="IPR013968">
    <property type="entry name" value="PKS_KR"/>
</dbReference>
<comment type="caution">
    <text evidence="10">The sequence shown here is derived from an EMBL/GenBank/DDBJ whole genome shotgun (WGS) entry which is preliminary data.</text>
</comment>
<dbReference type="EMBL" id="VFIO01000001">
    <property type="protein sequence ID" value="TWR92503.1"/>
    <property type="molecule type" value="Genomic_DNA"/>
</dbReference>
<feature type="domain" description="Carrier" evidence="8">
    <location>
        <begin position="902"/>
        <end position="978"/>
    </location>
</feature>
<keyword evidence="4" id="KW-0808">Transferase</keyword>
<evidence type="ECO:0000259" key="8">
    <source>
        <dbReference type="PROSITE" id="PS50075"/>
    </source>
</evidence>